<dbReference type="InterPro" id="IPR036390">
    <property type="entry name" value="WH_DNA-bd_sf"/>
</dbReference>
<dbReference type="OrthoDB" id="1849040at2"/>
<evidence type="ECO:0000313" key="6">
    <source>
        <dbReference type="Proteomes" id="UP000660801"/>
    </source>
</evidence>
<keyword evidence="2" id="KW-0805">Transcription regulation</keyword>
<evidence type="ECO:0000256" key="3">
    <source>
        <dbReference type="ARBA" id="ARBA00023125"/>
    </source>
</evidence>
<protein>
    <submittedName>
        <fullName evidence="5">Transcriptional regulator</fullName>
    </submittedName>
</protein>
<reference evidence="5" key="1">
    <citation type="journal article" date="2014" name="Int. J. Syst. Evol. Microbiol.">
        <title>Complete genome sequence of Corynebacterium casei LMG S-19264T (=DSM 44701T), isolated from a smear-ripened cheese.</title>
        <authorList>
            <consortium name="US DOE Joint Genome Institute (JGI-PGF)"/>
            <person name="Walter F."/>
            <person name="Albersmeier A."/>
            <person name="Kalinowski J."/>
            <person name="Ruckert C."/>
        </authorList>
    </citation>
    <scope>NUCLEOTIDE SEQUENCE</scope>
    <source>
        <strain evidence="5">CGMCC 1.15533</strain>
    </source>
</reference>
<dbReference type="GO" id="GO:0003677">
    <property type="term" value="F:DNA binding"/>
    <property type="evidence" value="ECO:0007669"/>
    <property type="project" value="UniProtKB-KW"/>
</dbReference>
<dbReference type="EMBL" id="BMJN01000002">
    <property type="protein sequence ID" value="GGE24733.1"/>
    <property type="molecule type" value="Genomic_DNA"/>
</dbReference>
<name>A0A917EEQ7_9STRE</name>
<evidence type="ECO:0000256" key="1">
    <source>
        <dbReference type="ARBA" id="ARBA00011046"/>
    </source>
</evidence>
<organism evidence="5 6">
    <name type="scientific">Streptococcus himalayensis</name>
    <dbReference type="NCBI Taxonomy" id="1888195"/>
    <lineage>
        <taxon>Bacteria</taxon>
        <taxon>Bacillati</taxon>
        <taxon>Bacillota</taxon>
        <taxon>Bacilli</taxon>
        <taxon>Lactobacillales</taxon>
        <taxon>Streptococcaceae</taxon>
        <taxon>Streptococcus</taxon>
    </lineage>
</organism>
<comment type="similarity">
    <text evidence="1">Belongs to the BlaI transcriptional regulatory family.</text>
</comment>
<dbReference type="RefSeq" id="WP_145939700.1">
    <property type="nucleotide sequence ID" value="NZ_BMJN01000002.1"/>
</dbReference>
<accession>A0A917EEQ7</accession>
<dbReference type="InterPro" id="IPR005650">
    <property type="entry name" value="BlaI_family"/>
</dbReference>
<reference evidence="5" key="2">
    <citation type="submission" date="2020-09" db="EMBL/GenBank/DDBJ databases">
        <authorList>
            <person name="Sun Q."/>
            <person name="Zhou Y."/>
        </authorList>
    </citation>
    <scope>NUCLEOTIDE SEQUENCE</scope>
    <source>
        <strain evidence="5">CGMCC 1.15533</strain>
    </source>
</reference>
<keyword evidence="4" id="KW-0804">Transcription</keyword>
<dbReference type="SUPFAM" id="SSF46785">
    <property type="entry name" value="Winged helix' DNA-binding domain"/>
    <property type="match status" value="1"/>
</dbReference>
<dbReference type="Proteomes" id="UP000660801">
    <property type="component" value="Unassembled WGS sequence"/>
</dbReference>
<dbReference type="PIRSF" id="PIRSF019455">
    <property type="entry name" value="CopR_AtkY"/>
    <property type="match status" value="1"/>
</dbReference>
<dbReference type="InterPro" id="IPR036388">
    <property type="entry name" value="WH-like_DNA-bd_sf"/>
</dbReference>
<sequence length="144" mass="16532">MNISQAEWQVMRVLWAYPNSRSSEVVTRLEEDFAWKPATVKTLLNRLKGKGLIQMEKREGKFYYRAEVAEEQHLQDEWHSFFENVCQTKHGELLSSMVAEASLSASAIKDLIELLEKRLETAPSQVICACSKGQCSCHHACERK</sequence>
<gene>
    <name evidence="5" type="ORF">GCM10011510_02270</name>
</gene>
<keyword evidence="3" id="KW-0238">DNA-binding</keyword>
<dbReference type="Pfam" id="PF03965">
    <property type="entry name" value="Penicillinase_R"/>
    <property type="match status" value="1"/>
</dbReference>
<evidence type="ECO:0000256" key="2">
    <source>
        <dbReference type="ARBA" id="ARBA00023015"/>
    </source>
</evidence>
<dbReference type="GO" id="GO:0045892">
    <property type="term" value="P:negative regulation of DNA-templated transcription"/>
    <property type="evidence" value="ECO:0007669"/>
    <property type="project" value="InterPro"/>
</dbReference>
<keyword evidence="6" id="KW-1185">Reference proteome</keyword>
<evidence type="ECO:0000313" key="5">
    <source>
        <dbReference type="EMBL" id="GGE24733.1"/>
    </source>
</evidence>
<proteinExistence type="inferred from homology"/>
<comment type="caution">
    <text evidence="5">The sequence shown here is derived from an EMBL/GenBank/DDBJ whole genome shotgun (WGS) entry which is preliminary data.</text>
</comment>
<dbReference type="Gene3D" id="1.10.10.10">
    <property type="entry name" value="Winged helix-like DNA-binding domain superfamily/Winged helix DNA-binding domain"/>
    <property type="match status" value="1"/>
</dbReference>
<dbReference type="AlphaFoldDB" id="A0A917EEQ7"/>
<evidence type="ECO:0000256" key="4">
    <source>
        <dbReference type="ARBA" id="ARBA00023163"/>
    </source>
</evidence>